<dbReference type="PANTHER" id="PTHR42718">
    <property type="entry name" value="MAJOR FACILITATOR SUPERFAMILY MULTIDRUG TRANSPORTER MFSC"/>
    <property type="match status" value="1"/>
</dbReference>
<evidence type="ECO:0000256" key="4">
    <source>
        <dbReference type="ARBA" id="ARBA00023136"/>
    </source>
</evidence>
<keyword evidence="3 6" id="KW-1133">Transmembrane helix</keyword>
<dbReference type="AlphaFoldDB" id="A0A0G2E719"/>
<dbReference type="GO" id="GO:0016020">
    <property type="term" value="C:membrane"/>
    <property type="evidence" value="ECO:0007669"/>
    <property type="project" value="UniProtKB-SubCell"/>
</dbReference>
<dbReference type="InterPro" id="IPR011701">
    <property type="entry name" value="MFS"/>
</dbReference>
<dbReference type="Gene3D" id="1.20.1250.20">
    <property type="entry name" value="MFS general substrate transporter like domains"/>
    <property type="match status" value="2"/>
</dbReference>
<feature type="transmembrane region" description="Helical" evidence="6">
    <location>
        <begin position="228"/>
        <end position="248"/>
    </location>
</feature>
<evidence type="ECO:0000256" key="6">
    <source>
        <dbReference type="SAM" id="Phobius"/>
    </source>
</evidence>
<evidence type="ECO:0000256" key="2">
    <source>
        <dbReference type="ARBA" id="ARBA00022692"/>
    </source>
</evidence>
<evidence type="ECO:0000256" key="5">
    <source>
        <dbReference type="SAM" id="MobiDB-lite"/>
    </source>
</evidence>
<accession>A0A0G2E719</accession>
<dbReference type="PROSITE" id="PS50850">
    <property type="entry name" value="MFS"/>
    <property type="match status" value="1"/>
</dbReference>
<feature type="transmembrane region" description="Helical" evidence="6">
    <location>
        <begin position="400"/>
        <end position="421"/>
    </location>
</feature>
<dbReference type="OrthoDB" id="2428527at2759"/>
<proteinExistence type="predicted"/>
<protein>
    <recommendedName>
        <fullName evidence="7">Major facilitator superfamily (MFS) profile domain-containing protein</fullName>
    </recommendedName>
</protein>
<dbReference type="CDD" id="cd17476">
    <property type="entry name" value="MFS_Amf1_MDR_like"/>
    <property type="match status" value="1"/>
</dbReference>
<evidence type="ECO:0000256" key="1">
    <source>
        <dbReference type="ARBA" id="ARBA00004141"/>
    </source>
</evidence>
<feature type="transmembrane region" description="Helical" evidence="6">
    <location>
        <begin position="300"/>
        <end position="318"/>
    </location>
</feature>
<sequence length="513" mass="55317">MEEAGNMTLKDGTESTAGVEAGRQSNNERNREDEIDSDGVMHDEHDLTLEKTNHSTKSIAETLSLPREALFVAVVCSAQFTTQAALGQTLAILHIIGDSFHLSNPGELSWLIAGYSLTVGSFILVAGRLGDMFGYKRMLIIGYCWFAIWSIVAGLAVYSNHVLFVFARVLQGIGPSLTMTNGLALLGATYAPGRRKNMVFSFFGATAPGGSIVGAVFASLFSMAWWPWAFWSFGIAMAGIAAVAVVVVPDPPRKANVAMKTLHEKIIDLDIPGAVVGITALVVFNFAWNQAPLVGWQQPYVYVLLIVGILLVPLFFFIELRIVPDPLIPFHALSRDVSFVLGCIACGWGCFGALASVCTGWLLGHLRPSWVMTIALSCFTIGAILCATAPPGQSYWAQTFVCLVIMPWGMDMSFPAATVILSNSVERHHQGIAASLINTVVNYSISLALGFAGTIETQINNGGTTKADTLKGYRGAFYMAIGLAGLGVCLSLSYVFVQFRDDMKEKKEDDEKA</sequence>
<dbReference type="Proteomes" id="UP000053317">
    <property type="component" value="Unassembled WGS sequence"/>
</dbReference>
<reference evidence="8 9" key="2">
    <citation type="submission" date="2015-05" db="EMBL/GenBank/DDBJ databases">
        <authorList>
            <person name="Morales-Cruz A."/>
            <person name="Amrine K.C."/>
            <person name="Cantu D."/>
        </authorList>
    </citation>
    <scope>NUCLEOTIDE SEQUENCE [LARGE SCALE GENOMIC DNA]</scope>
    <source>
        <strain evidence="8">UCRPC4</strain>
    </source>
</reference>
<evidence type="ECO:0000256" key="3">
    <source>
        <dbReference type="ARBA" id="ARBA00022989"/>
    </source>
</evidence>
<keyword evidence="9" id="KW-1185">Reference proteome</keyword>
<reference evidence="8 9" key="1">
    <citation type="submission" date="2015-05" db="EMBL/GenBank/DDBJ databases">
        <title>Distinctive expansion of gene families associated with plant cell wall degradation and secondary metabolism in the genomes of grapevine trunk pathogens.</title>
        <authorList>
            <person name="Lawrence D.P."/>
            <person name="Travadon R."/>
            <person name="Rolshausen P.E."/>
            <person name="Baumgartner K."/>
        </authorList>
    </citation>
    <scope>NUCLEOTIDE SEQUENCE [LARGE SCALE GENOMIC DNA]</scope>
    <source>
        <strain evidence="8">UCRPC4</strain>
    </source>
</reference>
<dbReference type="Pfam" id="PF07690">
    <property type="entry name" value="MFS_1"/>
    <property type="match status" value="1"/>
</dbReference>
<feature type="transmembrane region" description="Helical" evidence="6">
    <location>
        <begin position="476"/>
        <end position="497"/>
    </location>
</feature>
<dbReference type="PANTHER" id="PTHR42718:SF1">
    <property type="entry name" value="LOW AFFINITY AMMONIUM TRANSPORTER"/>
    <property type="match status" value="1"/>
</dbReference>
<feature type="transmembrane region" description="Helical" evidence="6">
    <location>
        <begin position="165"/>
        <end position="186"/>
    </location>
</feature>
<feature type="transmembrane region" description="Helical" evidence="6">
    <location>
        <begin position="69"/>
        <end position="96"/>
    </location>
</feature>
<feature type="transmembrane region" description="Helical" evidence="6">
    <location>
        <begin position="138"/>
        <end position="159"/>
    </location>
</feature>
<keyword evidence="4 6" id="KW-0472">Membrane</keyword>
<evidence type="ECO:0000313" key="9">
    <source>
        <dbReference type="Proteomes" id="UP000053317"/>
    </source>
</evidence>
<evidence type="ECO:0000259" key="7">
    <source>
        <dbReference type="PROSITE" id="PS50850"/>
    </source>
</evidence>
<gene>
    <name evidence="8" type="ORF">UCRPC4_g05106</name>
</gene>
<feature type="domain" description="Major facilitator superfamily (MFS) profile" evidence="7">
    <location>
        <begin position="71"/>
        <end position="499"/>
    </location>
</feature>
<comment type="subcellular location">
    <subcellularLocation>
        <location evidence="1">Membrane</location>
        <topology evidence="1">Multi-pass membrane protein</topology>
    </subcellularLocation>
</comment>
<evidence type="ECO:0000313" key="8">
    <source>
        <dbReference type="EMBL" id="KKY18156.1"/>
    </source>
</evidence>
<feature type="transmembrane region" description="Helical" evidence="6">
    <location>
        <begin position="108"/>
        <end position="126"/>
    </location>
</feature>
<feature type="transmembrane region" description="Helical" evidence="6">
    <location>
        <begin position="339"/>
        <end position="363"/>
    </location>
</feature>
<feature type="transmembrane region" description="Helical" evidence="6">
    <location>
        <begin position="269"/>
        <end position="288"/>
    </location>
</feature>
<comment type="caution">
    <text evidence="8">The sequence shown here is derived from an EMBL/GenBank/DDBJ whole genome shotgun (WGS) entry which is preliminary data.</text>
</comment>
<feature type="transmembrane region" description="Helical" evidence="6">
    <location>
        <begin position="369"/>
        <end position="388"/>
    </location>
</feature>
<feature type="transmembrane region" description="Helical" evidence="6">
    <location>
        <begin position="198"/>
        <end position="222"/>
    </location>
</feature>
<dbReference type="SUPFAM" id="SSF103473">
    <property type="entry name" value="MFS general substrate transporter"/>
    <property type="match status" value="1"/>
</dbReference>
<name>A0A0G2E719_PHACM</name>
<dbReference type="InterPro" id="IPR036259">
    <property type="entry name" value="MFS_trans_sf"/>
</dbReference>
<dbReference type="GO" id="GO:0022857">
    <property type="term" value="F:transmembrane transporter activity"/>
    <property type="evidence" value="ECO:0007669"/>
    <property type="project" value="InterPro"/>
</dbReference>
<dbReference type="InterPro" id="IPR020846">
    <property type="entry name" value="MFS_dom"/>
</dbReference>
<organism evidence="8 9">
    <name type="scientific">Phaeomoniella chlamydospora</name>
    <name type="common">Phaeoacremonium chlamydosporum</name>
    <dbReference type="NCBI Taxonomy" id="158046"/>
    <lineage>
        <taxon>Eukaryota</taxon>
        <taxon>Fungi</taxon>
        <taxon>Dikarya</taxon>
        <taxon>Ascomycota</taxon>
        <taxon>Pezizomycotina</taxon>
        <taxon>Eurotiomycetes</taxon>
        <taxon>Chaetothyriomycetidae</taxon>
        <taxon>Phaeomoniellales</taxon>
        <taxon>Phaeomoniellaceae</taxon>
        <taxon>Phaeomoniella</taxon>
    </lineage>
</organism>
<dbReference type="EMBL" id="LCWF01000130">
    <property type="protein sequence ID" value="KKY18156.1"/>
    <property type="molecule type" value="Genomic_DNA"/>
</dbReference>
<keyword evidence="2 6" id="KW-0812">Transmembrane</keyword>
<feature type="region of interest" description="Disordered" evidence="5">
    <location>
        <begin position="1"/>
        <end position="37"/>
    </location>
</feature>